<feature type="domain" description="VWFA" evidence="11">
    <location>
        <begin position="230"/>
        <end position="408"/>
    </location>
</feature>
<evidence type="ECO:0000256" key="6">
    <source>
        <dbReference type="ARBA" id="ARBA00023180"/>
    </source>
</evidence>
<name>A0A6F9D9Y6_9ASCI</name>
<keyword evidence="7" id="KW-0379">Hydroxylation</keyword>
<feature type="compositionally biased region" description="Low complexity" evidence="9">
    <location>
        <begin position="1201"/>
        <end position="1215"/>
    </location>
</feature>
<keyword evidence="3 10" id="KW-0732">Signal</keyword>
<dbReference type="InterPro" id="IPR050525">
    <property type="entry name" value="ECM_Assembly_Org"/>
</dbReference>
<keyword evidence="2" id="KW-0964">Secreted</keyword>
<feature type="domain" description="VWFA" evidence="11">
    <location>
        <begin position="607"/>
        <end position="779"/>
    </location>
</feature>
<dbReference type="PROSITE" id="PS50234">
    <property type="entry name" value="VWFA"/>
    <property type="match status" value="6"/>
</dbReference>
<evidence type="ECO:0000256" key="10">
    <source>
        <dbReference type="SAM" id="SignalP"/>
    </source>
</evidence>
<evidence type="ECO:0000256" key="1">
    <source>
        <dbReference type="ARBA" id="ARBA00004613"/>
    </source>
</evidence>
<evidence type="ECO:0000313" key="12">
    <source>
        <dbReference type="EMBL" id="CAB3232764.1"/>
    </source>
</evidence>
<dbReference type="Pfam" id="PF00092">
    <property type="entry name" value="VWA"/>
    <property type="match status" value="6"/>
</dbReference>
<feature type="compositionally biased region" description="Basic residues" evidence="9">
    <location>
        <begin position="1625"/>
        <end position="1634"/>
    </location>
</feature>
<feature type="compositionally biased region" description="Polar residues" evidence="9">
    <location>
        <begin position="1292"/>
        <end position="1302"/>
    </location>
</feature>
<dbReference type="Gene3D" id="3.40.50.410">
    <property type="entry name" value="von Willebrand factor, type A domain"/>
    <property type="match status" value="6"/>
</dbReference>
<evidence type="ECO:0000259" key="11">
    <source>
        <dbReference type="PROSITE" id="PS50234"/>
    </source>
</evidence>
<dbReference type="InterPro" id="IPR036465">
    <property type="entry name" value="vWFA_dom_sf"/>
</dbReference>
<comment type="similarity">
    <text evidence="8">Belongs to the fibril-associated collagens with interrupted helices (FACIT) family.</text>
</comment>
<dbReference type="SMART" id="SM00327">
    <property type="entry name" value="VWA"/>
    <property type="match status" value="6"/>
</dbReference>
<evidence type="ECO:0000256" key="4">
    <source>
        <dbReference type="ARBA" id="ARBA00022737"/>
    </source>
</evidence>
<sequence>MFSSIWKIFMFIALSWLCTTVKSQRFDGVPGCRTTKLELVFVVDGSSSVSRDDFRLAKQWIHNMTLNFDVSPDTTRVAVVQYSTEPRTEFELDSYEDSRGVVRGINHMQHMSGNTQTGKALRYVIDQVFVRARPGSSKVAIVISDGRSQDEAKQAAAALQTEGIATFAVGVGDMTSSGGVSELRQIANMADDSDSVFMVEDFQSIGKIQEKLIEAVCEQTVKECPTAKNDLAFVIDASSTIGYEDFAKVKAWMKNIVNAFDIGPDQTRVAVIQYSTYVQEEFNFGQLLSKEEVLAAIDRMDYVMGDTHTGDALMYLLNAVYTEGTGDRPDIPNIAIVMTDGKAQERHLVETAAQRVHDAGITVYTVGVADYSLEEIQVIASDPDENYVIEALDFDLIEMKRLGLIKSICSETEQTCPSTSAEIVFLIDGSNSIGYDNFQKLKLWMKNIVDAFQIGPDYTRVGVVQFTESPHLEIGLSDHEATQSALMAIQEIRYKRGGTNIGRAIDFTINRVFSESRDNVPRILITLTDGQSQDDVTRATQRAEEAGIHTLVFGVGDEAPAQLRQMVAQEDNMFHASGFDEIQRMHSKLVSLICVEAEPECASQEVDIHFLVDGSESIGIENLNKVKTWMKNIVNSFDLGEYTTRVALTQYSSDIRAEFSFSEHATKREIAHAIDQMTLMGGPTFTGQALDRMREEGFSEDNGGRSGAPKVLIVLTDGRSGDNIEFPAKKLHDDGVYVFAIGAGDTWTSALQVIGSAPVVTHVQEAASYDAINRFRRDLVGEICRETKPECADSEMDLIFLVDGSSSIGQDNFEVTKEWMISFVRQFEIGEYNTKIGVTQYSSQVRTEIEIGEYDGQAELIEAIKSIEFATGRTHTGSALDYIRNIGFSAQRGARRGVPKVLIVFTDGDAQDEVSTAANRLRAVEIEVYTIGVGRANMGQLTASMATESPNAYHVKNYNAIKTIQSRLLRNVCERVEPDCANTATDLMFLVDGSTSVGHQNWATVKSFMKNMTEKFRIGADVVRVGVLQYSTWPRTDITMGEHNDKEALDEAIDGLKWRLGDTYTARALRYVSRSYAEAEVRPNLIATKLLIVITDGRPQDQERVADAVRTLHSQGWRIFAIGIGQVAISELGVLASDPDYDHVFHADDYNSTSKFQGRLTRLICHDSDFGTVEPSTTSNVPSRSKTVTPGTNRNEPVIIRSSLRNPSRLSSGNNWSPKTPPRVTSTTGSGRNQPSGLTSSSNKHSNQPSGRLRSTSQNTNQPSGLLSSTSRNNNQPSGLTSEPSGLKPSPASLTAATSRTPPKQKHILNGTGNGSCPALRREGKRTAGVDFLDAMGARSSSRLSSRSVNLGKQRRGSSANLKSLRIRSGAIPIMAFTQLLPEGLPIEFAFIATFRMHGKTIKTRWTLLNIVTPSGSTLFSVSFNGPRKSIIISRASTTSATTVQTSALGGPLVAKLFDRTFHKLELLADAQGVTVMVDCQQVPTQVKHQAAFVDYTGAVLAFLPRSNASAIIDLQDLTIRCDADEAEDCCEIPGSKCSTLTRSFSPTVSGTCGCLPEQKSPEVRKAEAKEITKLATKIATQLVEEKFGRLLAFFDLTPEDLLDSETSQRSVQILNRRAAESRRTSSHTKARRS</sequence>
<evidence type="ECO:0000256" key="9">
    <source>
        <dbReference type="SAM" id="MobiDB-lite"/>
    </source>
</evidence>
<dbReference type="PANTHER" id="PTHR24020">
    <property type="entry name" value="COLLAGEN ALPHA"/>
    <property type="match status" value="1"/>
</dbReference>
<feature type="chain" id="PRO_5026056002" evidence="10">
    <location>
        <begin position="24"/>
        <end position="1634"/>
    </location>
</feature>
<evidence type="ECO:0000256" key="2">
    <source>
        <dbReference type="ARBA" id="ARBA00022525"/>
    </source>
</evidence>
<feature type="signal peptide" evidence="10">
    <location>
        <begin position="1"/>
        <end position="23"/>
    </location>
</feature>
<proteinExistence type="evidence at transcript level"/>
<dbReference type="InterPro" id="IPR013320">
    <property type="entry name" value="ConA-like_dom_sf"/>
</dbReference>
<dbReference type="FunFam" id="3.40.50.410:FF:000004">
    <property type="entry name" value="collagen alpha-6(VI) chain"/>
    <property type="match status" value="5"/>
</dbReference>
<feature type="domain" description="VWFA" evidence="11">
    <location>
        <begin position="797"/>
        <end position="968"/>
    </location>
</feature>
<organism evidence="12">
    <name type="scientific">Phallusia mammillata</name>
    <dbReference type="NCBI Taxonomy" id="59560"/>
    <lineage>
        <taxon>Eukaryota</taxon>
        <taxon>Metazoa</taxon>
        <taxon>Chordata</taxon>
        <taxon>Tunicata</taxon>
        <taxon>Ascidiacea</taxon>
        <taxon>Phlebobranchia</taxon>
        <taxon>Ascidiidae</taxon>
        <taxon>Phallusia</taxon>
    </lineage>
</organism>
<dbReference type="SUPFAM" id="SSF49899">
    <property type="entry name" value="Concanavalin A-like lectins/glucanases"/>
    <property type="match status" value="1"/>
</dbReference>
<dbReference type="InterPro" id="IPR048287">
    <property type="entry name" value="TSPN-like_N"/>
</dbReference>
<comment type="subcellular location">
    <subcellularLocation>
        <location evidence="1">Secreted</location>
    </subcellularLocation>
</comment>
<keyword evidence="5 12" id="KW-0176">Collagen</keyword>
<protein>
    <submittedName>
        <fullName evidence="12">Collagen alpha-6(VI) chain-like</fullName>
    </submittedName>
</protein>
<feature type="domain" description="VWFA" evidence="11">
    <location>
        <begin position="986"/>
        <end position="1160"/>
    </location>
</feature>
<feature type="region of interest" description="Disordered" evidence="9">
    <location>
        <begin position="1614"/>
        <end position="1634"/>
    </location>
</feature>
<feature type="domain" description="VWFA" evidence="11">
    <location>
        <begin position="38"/>
        <end position="216"/>
    </location>
</feature>
<evidence type="ECO:0000256" key="3">
    <source>
        <dbReference type="ARBA" id="ARBA00022729"/>
    </source>
</evidence>
<keyword evidence="6" id="KW-0325">Glycoprotein</keyword>
<dbReference type="PRINTS" id="PR00453">
    <property type="entry name" value="VWFADOMAIN"/>
</dbReference>
<feature type="domain" description="VWFA" evidence="11">
    <location>
        <begin position="422"/>
        <end position="589"/>
    </location>
</feature>
<dbReference type="GO" id="GO:0005576">
    <property type="term" value="C:extracellular region"/>
    <property type="evidence" value="ECO:0007669"/>
    <property type="project" value="UniProtKB-SubCell"/>
</dbReference>
<dbReference type="SMART" id="SM00210">
    <property type="entry name" value="TSPN"/>
    <property type="match status" value="1"/>
</dbReference>
<feature type="compositionally biased region" description="Polar residues" evidence="9">
    <location>
        <begin position="1174"/>
        <end position="1195"/>
    </location>
</feature>
<dbReference type="EMBL" id="LR784097">
    <property type="protein sequence ID" value="CAB3232764.1"/>
    <property type="molecule type" value="mRNA"/>
</dbReference>
<evidence type="ECO:0000256" key="8">
    <source>
        <dbReference type="ARBA" id="ARBA00049648"/>
    </source>
</evidence>
<keyword evidence="4" id="KW-0677">Repeat</keyword>
<dbReference type="CDD" id="cd01472">
    <property type="entry name" value="vWA_collagen"/>
    <property type="match status" value="5"/>
</dbReference>
<gene>
    <name evidence="12" type="primary">Col6a6</name>
</gene>
<accession>A0A6F9D9Y6</accession>
<reference evidence="12" key="1">
    <citation type="submission" date="2020-04" db="EMBL/GenBank/DDBJ databases">
        <authorList>
            <person name="Neveu A P."/>
        </authorList>
    </citation>
    <scope>NUCLEOTIDE SEQUENCE</scope>
    <source>
        <tissue evidence="12">Whole embryo</tissue>
    </source>
</reference>
<evidence type="ECO:0000256" key="7">
    <source>
        <dbReference type="ARBA" id="ARBA00023278"/>
    </source>
</evidence>
<evidence type="ECO:0000256" key="5">
    <source>
        <dbReference type="ARBA" id="ARBA00023119"/>
    </source>
</evidence>
<dbReference type="SUPFAM" id="SSF53300">
    <property type="entry name" value="vWA-like"/>
    <property type="match status" value="6"/>
</dbReference>
<dbReference type="GO" id="GO:0005581">
    <property type="term" value="C:collagen trimer"/>
    <property type="evidence" value="ECO:0007669"/>
    <property type="project" value="UniProtKB-KW"/>
</dbReference>
<feature type="region of interest" description="Disordered" evidence="9">
    <location>
        <begin position="1169"/>
        <end position="1321"/>
    </location>
</feature>
<dbReference type="InterPro" id="IPR002035">
    <property type="entry name" value="VWF_A"/>
</dbReference>
<dbReference type="PANTHER" id="PTHR24020:SF84">
    <property type="entry name" value="VWFA DOMAIN-CONTAINING PROTEIN"/>
    <property type="match status" value="1"/>
</dbReference>
<dbReference type="Gene3D" id="2.60.120.200">
    <property type="match status" value="1"/>
</dbReference>
<feature type="compositionally biased region" description="Polar residues" evidence="9">
    <location>
        <begin position="1223"/>
        <end position="1284"/>
    </location>
</feature>